<dbReference type="OrthoDB" id="8532641at2"/>
<reference evidence="1 3" key="1">
    <citation type="submission" date="2018-01" db="EMBL/GenBank/DDBJ databases">
        <title>Draft genome sequences of six Vibrio diazotrophicus strains isolated from deep-sea sediments of the Baltic Sea.</title>
        <authorList>
            <person name="Castillo D."/>
            <person name="Vandieken V."/>
            <person name="Chiang O."/>
            <person name="Middelboe M."/>
        </authorList>
    </citation>
    <scope>NUCLEOTIDE SEQUENCE [LARGE SCALE GENOMIC DNA]</scope>
    <source>
        <strain evidence="1 3">60.27F</strain>
    </source>
</reference>
<proteinExistence type="predicted"/>
<dbReference type="Proteomes" id="UP000248729">
    <property type="component" value="Unassembled WGS sequence"/>
</dbReference>
<name>A0A2J8HTE5_VIBDI</name>
<evidence type="ECO:0000313" key="3">
    <source>
        <dbReference type="Proteomes" id="UP000236449"/>
    </source>
</evidence>
<evidence type="ECO:0000313" key="4">
    <source>
        <dbReference type="Proteomes" id="UP000248729"/>
    </source>
</evidence>
<organism evidence="1 3">
    <name type="scientific">Vibrio diazotrophicus</name>
    <dbReference type="NCBI Taxonomy" id="685"/>
    <lineage>
        <taxon>Bacteria</taxon>
        <taxon>Pseudomonadati</taxon>
        <taxon>Pseudomonadota</taxon>
        <taxon>Gammaproteobacteria</taxon>
        <taxon>Vibrionales</taxon>
        <taxon>Vibrionaceae</taxon>
        <taxon>Vibrio</taxon>
    </lineage>
</organism>
<protein>
    <submittedName>
        <fullName evidence="1">Uncharacterized protein</fullName>
    </submittedName>
</protein>
<sequence>MAIEIRSLKFYPNLNCAITDAYRTHIYNSLVRNCTYEALAETIHKGYACFLHVISGHTNKFDGLIELNDHNSRITHIKRYIGFCLHELESSYYSAFAHARYIFSAIVGESLVSLSSFPVKKADIPECIALYNQCKNTDLVNYYAGWECTSLDNVKIRLHLAFLYDATNKDFVDFVHHACSNYFRKHNSPYALSGTRKLIETFKQLVAIYKDPDSIILSISPENVSNSFENILHLDLLEVKLKTNSNALRNLIRNHYPSKVMLYKEIFVESKLIDEPIRKIVVPTLKSLKNSNKSISSGGGLTKETVVRLTSGIPLDIPNQQAFDIIQNRLRHDILHIKNHSLCLVHKVLNKDKAINSAITTGQIKPPPSHGSNLNGGYKGAENYPYGRNNIVNTIATFYHYGFKGVRGYISFLSSKDNELSNDELVKELNLPTHETIYPFLLLLVHEHPQLVPSSFQDWDLFDTDGRLVGFKETNGVMVISTFKERRGKTKSALILPCTRLSKLIVAMLIEHTKYCREYLRSIGDDNWRKLLLVTSSINKKPVPIKLVRRDHNYYGSLFKNFEKSISKVKGTWVLKNNENYNTYVSLRALRSTIAVSKYIETSSLDIFHETLGHTKSYYELVNAYLPDVLQKYVQERDIRIFQNTVIYLSMKDSPYLLEVLDANIVDADDFFTRHGFDVDNLSLNSKRNNIYDSLEILISVPLLQIMIYIITLDDFSIAKLDINPLTLEKWKTLSSYVITHIESSINNLTKFKVNKHVIDAYNVASNHKLTNLILR</sequence>
<gene>
    <name evidence="1" type="ORF">C1N32_20305</name>
    <name evidence="2" type="ORF">DET48_113121</name>
</gene>
<dbReference type="AlphaFoldDB" id="A0A2J8HTE5"/>
<reference evidence="2 4" key="2">
    <citation type="submission" date="2018-06" db="EMBL/GenBank/DDBJ databases">
        <title>Freshwater and sediment microbial communities from various areas in North America, analyzing microbe dynamics in response to fracking.</title>
        <authorList>
            <person name="Lamendella R."/>
        </authorList>
    </citation>
    <scope>NUCLEOTIDE SEQUENCE [LARGE SCALE GENOMIC DNA]</scope>
    <source>
        <strain evidence="2 4">99A</strain>
    </source>
</reference>
<dbReference type="EMBL" id="QLTR01000013">
    <property type="protein sequence ID" value="RAS62845.1"/>
    <property type="molecule type" value="Genomic_DNA"/>
</dbReference>
<accession>A0A2J8HTE5</accession>
<dbReference type="RefSeq" id="WP_102967237.1">
    <property type="nucleotide sequence ID" value="NZ_POSK01000021.1"/>
</dbReference>
<dbReference type="Proteomes" id="UP000236449">
    <property type="component" value="Unassembled WGS sequence"/>
</dbReference>
<dbReference type="EMBL" id="POSK01000021">
    <property type="protein sequence ID" value="PNI01548.1"/>
    <property type="molecule type" value="Genomic_DNA"/>
</dbReference>
<evidence type="ECO:0000313" key="2">
    <source>
        <dbReference type="EMBL" id="RAS62845.1"/>
    </source>
</evidence>
<comment type="caution">
    <text evidence="1">The sequence shown here is derived from an EMBL/GenBank/DDBJ whole genome shotgun (WGS) entry which is preliminary data.</text>
</comment>
<evidence type="ECO:0000313" key="1">
    <source>
        <dbReference type="EMBL" id="PNI01548.1"/>
    </source>
</evidence>